<organism evidence="2 3">
    <name type="scientific">Chryseobacterium nematophagum</name>
    <dbReference type="NCBI Taxonomy" id="2305228"/>
    <lineage>
        <taxon>Bacteria</taxon>
        <taxon>Pseudomonadati</taxon>
        <taxon>Bacteroidota</taxon>
        <taxon>Flavobacteriia</taxon>
        <taxon>Flavobacteriales</taxon>
        <taxon>Weeksellaceae</taxon>
        <taxon>Chryseobacterium group</taxon>
        <taxon>Chryseobacterium</taxon>
    </lineage>
</organism>
<dbReference type="AlphaFoldDB" id="A0A3M7LD96"/>
<keyword evidence="3" id="KW-1185">Reference proteome</keyword>
<dbReference type="EMBL" id="QWIV01000013">
    <property type="protein sequence ID" value="RMZ59446.1"/>
    <property type="molecule type" value="Genomic_DNA"/>
</dbReference>
<dbReference type="InterPro" id="IPR011050">
    <property type="entry name" value="Pectin_lyase_fold/virulence"/>
</dbReference>
<proteinExistence type="predicted"/>
<comment type="caution">
    <text evidence="2">The sequence shown here is derived from an EMBL/GenBank/DDBJ whole genome shotgun (WGS) entry which is preliminary data.</text>
</comment>
<dbReference type="RefSeq" id="WP_122546567.1">
    <property type="nucleotide sequence ID" value="NZ_QWIV01000013.1"/>
</dbReference>
<evidence type="ECO:0000256" key="1">
    <source>
        <dbReference type="SAM" id="SignalP"/>
    </source>
</evidence>
<keyword evidence="1" id="KW-0732">Signal</keyword>
<reference evidence="2 3" key="1">
    <citation type="submission" date="2018-08" db="EMBL/GenBank/DDBJ databases">
        <title>Chryseobacterium nematophagum: a novel matrix digesting pathogen of nematodes.</title>
        <authorList>
            <person name="Page A."/>
            <person name="Roberts M."/>
            <person name="Felix M.-A."/>
            <person name="Weir W."/>
        </authorList>
    </citation>
    <scope>NUCLEOTIDE SEQUENCE [LARGE SCALE GENOMIC DNA]</scope>
    <source>
        <strain evidence="2 3">JUb275</strain>
    </source>
</reference>
<accession>A0A3M7LD96</accession>
<feature type="chain" id="PRO_5018329856" description="Multidrug transporter" evidence="1">
    <location>
        <begin position="24"/>
        <end position="386"/>
    </location>
</feature>
<evidence type="ECO:0008006" key="4">
    <source>
        <dbReference type="Google" id="ProtNLM"/>
    </source>
</evidence>
<dbReference type="PROSITE" id="PS51257">
    <property type="entry name" value="PROKAR_LIPOPROTEIN"/>
    <property type="match status" value="1"/>
</dbReference>
<sequence>MKKNYVKYIAIALSIVSSFSIQSCTKDDDSVETIIPVGIAVDPSNLKGNVTNGETVTLDPTKVYNLTGTIAIKDGGKLVIPAGTRIVATGGASSYIIAEQGGQIFANGTAGSPVLFTSSTNSSGSWGGLILCGKAPINTGTSSTSSIGNVPYGGTSETDNSGALNYVRIEYSGINYNSNNKFNGLSLFGVGNQTNVSNIALINGSDDGIEIFGGTVNISNIVSIGNENNAFSWTEGWDGTATNIYTKRRTNGVGNRGIIGNNNTNNNDASPRSNPTIKNVTFIGDTSGDSDAIKLQTGTYATISNIVLSNWTTGFNIESDASVSFFNGEEKLQDVMFDTIGTQAIATSTSGTNVPILNDTYTEKVDAKGAGNGILTPTWAIGWSGL</sequence>
<dbReference type="SUPFAM" id="SSF51126">
    <property type="entry name" value="Pectin lyase-like"/>
    <property type="match status" value="1"/>
</dbReference>
<feature type="signal peptide" evidence="1">
    <location>
        <begin position="1"/>
        <end position="23"/>
    </location>
</feature>
<dbReference type="PANTHER" id="PTHR41339">
    <property type="entry name" value="LIPL48"/>
    <property type="match status" value="1"/>
</dbReference>
<dbReference type="PANTHER" id="PTHR41339:SF1">
    <property type="entry name" value="SECRETED PROTEIN"/>
    <property type="match status" value="1"/>
</dbReference>
<name>A0A3M7LD96_9FLAO</name>
<protein>
    <recommendedName>
        <fullName evidence="4">Multidrug transporter</fullName>
    </recommendedName>
</protein>
<gene>
    <name evidence="2" type="ORF">D1632_07335</name>
</gene>
<dbReference type="Proteomes" id="UP000267524">
    <property type="component" value="Unassembled WGS sequence"/>
</dbReference>
<evidence type="ECO:0000313" key="3">
    <source>
        <dbReference type="Proteomes" id="UP000267524"/>
    </source>
</evidence>
<evidence type="ECO:0000313" key="2">
    <source>
        <dbReference type="EMBL" id="RMZ59446.1"/>
    </source>
</evidence>